<dbReference type="InterPro" id="IPR007844">
    <property type="entry name" value="AsmA"/>
</dbReference>
<gene>
    <name evidence="2" type="ORF">METZ01_LOCUS436814</name>
</gene>
<name>A0A382YLJ9_9ZZZZ</name>
<dbReference type="InterPro" id="IPR052894">
    <property type="entry name" value="AsmA-related"/>
</dbReference>
<dbReference type="EMBL" id="UINC01176709">
    <property type="protein sequence ID" value="SVD83960.1"/>
    <property type="molecule type" value="Genomic_DNA"/>
</dbReference>
<dbReference type="Pfam" id="PF05170">
    <property type="entry name" value="AsmA"/>
    <property type="match status" value="1"/>
</dbReference>
<proteinExistence type="predicted"/>
<reference evidence="2" key="1">
    <citation type="submission" date="2018-05" db="EMBL/GenBank/DDBJ databases">
        <authorList>
            <person name="Lanie J.A."/>
            <person name="Ng W.-L."/>
            <person name="Kazmierczak K.M."/>
            <person name="Andrzejewski T.M."/>
            <person name="Davidsen T.M."/>
            <person name="Wayne K.J."/>
            <person name="Tettelin H."/>
            <person name="Glass J.I."/>
            <person name="Rusch D."/>
            <person name="Podicherti R."/>
            <person name="Tsui H.-C.T."/>
            <person name="Winkler M.E."/>
        </authorList>
    </citation>
    <scope>NUCLEOTIDE SEQUENCE</scope>
</reference>
<sequence>WDRYKGPIVAHLSKELGHQLSVDGDIALSVFPYPSFSLTGVRIANVEGANRKDMVLLKSLDVQVAFMPLITGVIEVRKIVLIEPNILFEKLSDGRTNWTGFGSGLDENNAGSSSRFPRITFSKVRIESGSLTFLDGVNGTSEHIDEIELTISAPRLDGPFDFSGMLKFRGGVLKIRSAMVEVMNGQGSAINGNFSLNGLEINLSANSNTSRVPFIDGKLSIESAGTGEFLNFIEQVLSVQIPTSDDADAKLSGNSQFSYHRGT</sequence>
<protein>
    <recommendedName>
        <fullName evidence="1">AsmA domain-containing protein</fullName>
    </recommendedName>
</protein>
<dbReference type="GO" id="GO:0090313">
    <property type="term" value="P:regulation of protein targeting to membrane"/>
    <property type="evidence" value="ECO:0007669"/>
    <property type="project" value="TreeGrafter"/>
</dbReference>
<evidence type="ECO:0000259" key="1">
    <source>
        <dbReference type="Pfam" id="PF05170"/>
    </source>
</evidence>
<accession>A0A382YLJ9</accession>
<feature type="non-terminal residue" evidence="2">
    <location>
        <position position="263"/>
    </location>
</feature>
<organism evidence="2">
    <name type="scientific">marine metagenome</name>
    <dbReference type="NCBI Taxonomy" id="408172"/>
    <lineage>
        <taxon>unclassified sequences</taxon>
        <taxon>metagenomes</taxon>
        <taxon>ecological metagenomes</taxon>
    </lineage>
</organism>
<dbReference type="GO" id="GO:0005886">
    <property type="term" value="C:plasma membrane"/>
    <property type="evidence" value="ECO:0007669"/>
    <property type="project" value="TreeGrafter"/>
</dbReference>
<feature type="domain" description="AsmA" evidence="1">
    <location>
        <begin position="1"/>
        <end position="183"/>
    </location>
</feature>
<dbReference type="PANTHER" id="PTHR30441">
    <property type="entry name" value="DUF748 DOMAIN-CONTAINING PROTEIN"/>
    <property type="match status" value="1"/>
</dbReference>
<feature type="non-terminal residue" evidence="2">
    <location>
        <position position="1"/>
    </location>
</feature>
<evidence type="ECO:0000313" key="2">
    <source>
        <dbReference type="EMBL" id="SVD83960.1"/>
    </source>
</evidence>
<dbReference type="AlphaFoldDB" id="A0A382YLJ9"/>
<dbReference type="PANTHER" id="PTHR30441:SF4">
    <property type="entry name" value="PROTEIN ASMA"/>
    <property type="match status" value="1"/>
</dbReference>